<reference evidence="1 2" key="1">
    <citation type="submission" date="2020-02" db="EMBL/GenBank/DDBJ databases">
        <authorList>
            <person name="Ma Q."/>
            <person name="Huang Y."/>
            <person name="Song X."/>
            <person name="Pei D."/>
        </authorList>
    </citation>
    <scope>NUCLEOTIDE SEQUENCE [LARGE SCALE GENOMIC DNA]</scope>
    <source>
        <strain evidence="1">Sxm20200214</strain>
        <tissue evidence="1">Leaf</tissue>
    </source>
</reference>
<evidence type="ECO:0000313" key="2">
    <source>
        <dbReference type="Proteomes" id="UP000886595"/>
    </source>
</evidence>
<evidence type="ECO:0000313" key="1">
    <source>
        <dbReference type="EMBL" id="KAG2317869.1"/>
    </source>
</evidence>
<keyword evidence="2" id="KW-1185">Reference proteome</keyword>
<protein>
    <submittedName>
        <fullName evidence="1">Uncharacterized protein</fullName>
    </submittedName>
</protein>
<name>A0A8X7VUR1_BRACI</name>
<dbReference type="AlphaFoldDB" id="A0A8X7VUR1"/>
<dbReference type="EMBL" id="JAAMPC010000004">
    <property type="protein sequence ID" value="KAG2317869.1"/>
    <property type="molecule type" value="Genomic_DNA"/>
</dbReference>
<dbReference type="Proteomes" id="UP000886595">
    <property type="component" value="Unassembled WGS sequence"/>
</dbReference>
<organism evidence="1 2">
    <name type="scientific">Brassica carinata</name>
    <name type="common">Ethiopian mustard</name>
    <name type="synonym">Abyssinian cabbage</name>
    <dbReference type="NCBI Taxonomy" id="52824"/>
    <lineage>
        <taxon>Eukaryota</taxon>
        <taxon>Viridiplantae</taxon>
        <taxon>Streptophyta</taxon>
        <taxon>Embryophyta</taxon>
        <taxon>Tracheophyta</taxon>
        <taxon>Spermatophyta</taxon>
        <taxon>Magnoliopsida</taxon>
        <taxon>eudicotyledons</taxon>
        <taxon>Gunneridae</taxon>
        <taxon>Pentapetalae</taxon>
        <taxon>rosids</taxon>
        <taxon>malvids</taxon>
        <taxon>Brassicales</taxon>
        <taxon>Brassicaceae</taxon>
        <taxon>Brassiceae</taxon>
        <taxon>Brassica</taxon>
    </lineage>
</organism>
<proteinExistence type="predicted"/>
<gene>
    <name evidence="1" type="ORF">Bca52824_020991</name>
</gene>
<sequence>MYRDKYTLAVLRLGVIENIIDINVNRFGETTCSNKVPYRPKLRVRICIGLDLHGFRLWDHHVAVKLSFLANLSCVFGFACLRPCVGFDACSDLLDVILAVSLRNFGDCPSAHRKSHSEALPEIKSVISLKFFGKPPRLFSYAELEIATGGFSQFKGGYGSLPEGQVVAVKQHKLASSQGDVEFALKWKFSAVLSTGTLLC</sequence>
<comment type="caution">
    <text evidence="1">The sequence shown here is derived from an EMBL/GenBank/DDBJ whole genome shotgun (WGS) entry which is preliminary data.</text>
</comment>
<accession>A0A8X7VUR1</accession>